<dbReference type="EMBL" id="JBFSOO010000004">
    <property type="protein sequence ID" value="MEZ6853286.1"/>
    <property type="molecule type" value="Genomic_DNA"/>
</dbReference>
<proteinExistence type="predicted"/>
<keyword evidence="4" id="KW-1185">Reference proteome</keyword>
<dbReference type="Proteomes" id="UP000184001">
    <property type="component" value="Unassembled WGS sequence"/>
</dbReference>
<reference evidence="2 3" key="1">
    <citation type="submission" date="2016-11" db="EMBL/GenBank/DDBJ databases">
        <authorList>
            <person name="Varghese N."/>
            <person name="Submissions S."/>
        </authorList>
    </citation>
    <scope>NUCLEOTIDE SEQUENCE [LARGE SCALE GENOMIC DNA]</scope>
    <source>
        <strain evidence="2 3">DSM 17919</strain>
    </source>
</reference>
<evidence type="ECO:0000313" key="1">
    <source>
        <dbReference type="EMBL" id="MEZ6853286.1"/>
    </source>
</evidence>
<name>A0A8G2F7S8_9BACT</name>
<comment type="caution">
    <text evidence="2">The sequence shown here is derived from an EMBL/GenBank/DDBJ whole genome shotgun (WGS) entry which is preliminary data.</text>
</comment>
<gene>
    <name evidence="1" type="ORF">AB2Z07_07080</name>
    <name evidence="2" type="ORF">SAMN05660830_00209</name>
</gene>
<sequence>MEALFQGKLDNFCALYAVLNAMQRTHGINHWEARKLFHAGLLSFSRDAESWENIVCNRTDYIAEVQSFINLIRSEGTSIHYTQPFPDGKASIADVLKVVKAWSPVEQGKGTSLYEKAGGKGVVLQFKRFLPFRGAPLITHWTAVKEFVGSEIRFIDSSLEKNATYALPQNGFCTREDELKQSQLFMVNPATIFLLEARD</sequence>
<protein>
    <submittedName>
        <fullName evidence="2">Uncharacterized protein</fullName>
    </submittedName>
</protein>
<dbReference type="AlphaFoldDB" id="A0A8G2F7S8"/>
<evidence type="ECO:0000313" key="2">
    <source>
        <dbReference type="EMBL" id="SHI52574.1"/>
    </source>
</evidence>
<dbReference type="EMBL" id="FQZR01000002">
    <property type="protein sequence ID" value="SHI52574.1"/>
    <property type="molecule type" value="Genomic_DNA"/>
</dbReference>
<evidence type="ECO:0000313" key="3">
    <source>
        <dbReference type="Proteomes" id="UP000184001"/>
    </source>
</evidence>
<organism evidence="2 3">
    <name type="scientific">Halodesulfovibrio aestuarii</name>
    <dbReference type="NCBI Taxonomy" id="126333"/>
    <lineage>
        <taxon>Bacteria</taxon>
        <taxon>Pseudomonadati</taxon>
        <taxon>Thermodesulfobacteriota</taxon>
        <taxon>Desulfovibrionia</taxon>
        <taxon>Desulfovibrionales</taxon>
        <taxon>Desulfovibrionaceae</taxon>
        <taxon>Halodesulfovibrio</taxon>
    </lineage>
</organism>
<evidence type="ECO:0000313" key="4">
    <source>
        <dbReference type="Proteomes" id="UP001568358"/>
    </source>
</evidence>
<accession>A0A8G2F7S8</accession>
<reference evidence="1 4" key="2">
    <citation type="submission" date="2024-07" db="EMBL/GenBank/DDBJ databases">
        <title>Active virus-host system and metabolic interactions in a Lokiarchaeon culture.</title>
        <authorList>
            <person name="Ponce Toledo R.I."/>
            <person name="Rodrigues Oliveira T."/>
            <person name="Schleper C."/>
        </authorList>
    </citation>
    <scope>NUCLEOTIDE SEQUENCE [LARGE SCALE GENOMIC DNA]</scope>
    <source>
        <strain evidence="1 4">B35</strain>
    </source>
</reference>
<dbReference type="RefSeq" id="WP_020001350.1">
    <property type="nucleotide sequence ID" value="NZ_CP192217.1"/>
</dbReference>
<dbReference type="Proteomes" id="UP001568358">
    <property type="component" value="Unassembled WGS sequence"/>
</dbReference>